<dbReference type="AlphaFoldDB" id="A0A6B0SLW7"/>
<protein>
    <recommendedName>
        <fullName evidence="4">Cox cluster protein</fullName>
    </recommendedName>
</protein>
<dbReference type="RefSeq" id="WP_159527616.1">
    <property type="nucleotide sequence ID" value="NZ_WUUU01000228.1"/>
</dbReference>
<keyword evidence="1" id="KW-1133">Transmembrane helix</keyword>
<proteinExistence type="predicted"/>
<organism evidence="2 3">
    <name type="scientific">Halobacterium bonnevillei</name>
    <dbReference type="NCBI Taxonomy" id="2692200"/>
    <lineage>
        <taxon>Archaea</taxon>
        <taxon>Methanobacteriati</taxon>
        <taxon>Methanobacteriota</taxon>
        <taxon>Stenosarchaea group</taxon>
        <taxon>Halobacteria</taxon>
        <taxon>Halobacteriales</taxon>
        <taxon>Halobacteriaceae</taxon>
        <taxon>Halobacterium</taxon>
    </lineage>
</organism>
<comment type="caution">
    <text evidence="2">The sequence shown here is derived from an EMBL/GenBank/DDBJ whole genome shotgun (WGS) entry which is preliminary data.</text>
</comment>
<evidence type="ECO:0000313" key="2">
    <source>
        <dbReference type="EMBL" id="MXR22247.1"/>
    </source>
</evidence>
<evidence type="ECO:0000256" key="1">
    <source>
        <dbReference type="SAM" id="Phobius"/>
    </source>
</evidence>
<accession>A0A6B0SLW7</accession>
<name>A0A6B0SLW7_9EURY</name>
<keyword evidence="1" id="KW-0812">Transmembrane</keyword>
<keyword evidence="3" id="KW-1185">Reference proteome</keyword>
<sequence>MSELNTADKIAAYGGGGLVVLGVFVIGLLEMFLGSTHPVSGEGQIEHEALIPLEVRSGIILLGLLIWAAYAVYKVVATTPATDAGRTV</sequence>
<feature type="transmembrane region" description="Helical" evidence="1">
    <location>
        <begin position="12"/>
        <end position="33"/>
    </location>
</feature>
<dbReference type="EMBL" id="WUUU01000228">
    <property type="protein sequence ID" value="MXR22247.1"/>
    <property type="molecule type" value="Genomic_DNA"/>
</dbReference>
<gene>
    <name evidence="2" type="ORF">GRX66_17230</name>
</gene>
<evidence type="ECO:0000313" key="3">
    <source>
        <dbReference type="Proteomes" id="UP000471521"/>
    </source>
</evidence>
<dbReference type="Proteomes" id="UP000471521">
    <property type="component" value="Unassembled WGS sequence"/>
</dbReference>
<feature type="transmembrane region" description="Helical" evidence="1">
    <location>
        <begin position="53"/>
        <end position="73"/>
    </location>
</feature>
<reference evidence="2 3" key="1">
    <citation type="submission" date="2019-12" db="EMBL/GenBank/DDBJ databases">
        <title>Isolation and characterization of three novel carbon monoxide-oxidizing members of Halobacteria from salione crusts and soils.</title>
        <authorList>
            <person name="Myers M.R."/>
            <person name="King G.M."/>
        </authorList>
    </citation>
    <scope>NUCLEOTIDE SEQUENCE [LARGE SCALE GENOMIC DNA]</scope>
    <source>
        <strain evidence="2 3">PCN9</strain>
    </source>
</reference>
<keyword evidence="1" id="KW-0472">Membrane</keyword>
<evidence type="ECO:0008006" key="4">
    <source>
        <dbReference type="Google" id="ProtNLM"/>
    </source>
</evidence>